<evidence type="ECO:0000313" key="1">
    <source>
        <dbReference type="EMBL" id="MQL93539.1"/>
    </source>
</evidence>
<organism evidence="1 2">
    <name type="scientific">Colocasia esculenta</name>
    <name type="common">Wild taro</name>
    <name type="synonym">Arum esculentum</name>
    <dbReference type="NCBI Taxonomy" id="4460"/>
    <lineage>
        <taxon>Eukaryota</taxon>
        <taxon>Viridiplantae</taxon>
        <taxon>Streptophyta</taxon>
        <taxon>Embryophyta</taxon>
        <taxon>Tracheophyta</taxon>
        <taxon>Spermatophyta</taxon>
        <taxon>Magnoliopsida</taxon>
        <taxon>Liliopsida</taxon>
        <taxon>Araceae</taxon>
        <taxon>Aroideae</taxon>
        <taxon>Colocasieae</taxon>
        <taxon>Colocasia</taxon>
    </lineage>
</organism>
<comment type="caution">
    <text evidence="1">The sequence shown here is derived from an EMBL/GenBank/DDBJ whole genome shotgun (WGS) entry which is preliminary data.</text>
</comment>
<gene>
    <name evidence="1" type="ORF">Taro_026185</name>
</gene>
<dbReference type="PANTHER" id="PTHR46700:SF1">
    <property type="entry name" value="ARM REPEAT SUPERFAMILY PROTEIN"/>
    <property type="match status" value="1"/>
</dbReference>
<reference evidence="1" key="1">
    <citation type="submission" date="2017-07" db="EMBL/GenBank/DDBJ databases">
        <title>Taro Niue Genome Assembly and Annotation.</title>
        <authorList>
            <person name="Atibalentja N."/>
            <person name="Keating K."/>
            <person name="Fields C.J."/>
        </authorList>
    </citation>
    <scope>NUCLEOTIDE SEQUENCE</scope>
    <source>
        <strain evidence="1">Niue_2</strain>
        <tissue evidence="1">Leaf</tissue>
    </source>
</reference>
<dbReference type="OrthoDB" id="7537227at2759"/>
<name>A0A843VQK8_COLES</name>
<evidence type="ECO:0000313" key="2">
    <source>
        <dbReference type="Proteomes" id="UP000652761"/>
    </source>
</evidence>
<keyword evidence="2" id="KW-1185">Reference proteome</keyword>
<protein>
    <submittedName>
        <fullName evidence="1">Uncharacterized protein</fullName>
    </submittedName>
</protein>
<sequence>MNEVTIVVVGIVHKMLKMIDLGSTLSCILEAIIANFLGISTLNTNKPIISVFSVIPFLVDTFRDAVAATSHTQARLDAFHTLFNLFFNSAKCLSPHQC</sequence>
<accession>A0A843VQK8</accession>
<proteinExistence type="predicted"/>
<dbReference type="AlphaFoldDB" id="A0A843VQK8"/>
<dbReference type="Proteomes" id="UP000652761">
    <property type="component" value="Unassembled WGS sequence"/>
</dbReference>
<dbReference type="EMBL" id="NMUH01001573">
    <property type="protein sequence ID" value="MQL93539.1"/>
    <property type="molecule type" value="Genomic_DNA"/>
</dbReference>
<dbReference type="PANTHER" id="PTHR46700">
    <property type="entry name" value="ARM REPEAT SUPERFAMILY PROTEIN"/>
    <property type="match status" value="1"/>
</dbReference>